<dbReference type="AlphaFoldDB" id="A0A671P6C5"/>
<evidence type="ECO:0000256" key="8">
    <source>
        <dbReference type="ARBA" id="ARBA00023054"/>
    </source>
</evidence>
<dbReference type="GO" id="GO:0003684">
    <property type="term" value="F:damaged DNA binding"/>
    <property type="evidence" value="ECO:0007669"/>
    <property type="project" value="TreeGrafter"/>
</dbReference>
<keyword evidence="13" id="KW-1185">Reference proteome</keyword>
<evidence type="ECO:0000313" key="13">
    <source>
        <dbReference type="Proteomes" id="UP000472260"/>
    </source>
</evidence>
<evidence type="ECO:0000256" key="2">
    <source>
        <dbReference type="ARBA" id="ARBA00004286"/>
    </source>
</evidence>
<keyword evidence="11" id="KW-0539">Nucleus</keyword>
<reference evidence="12" key="1">
    <citation type="submission" date="2025-08" db="UniProtKB">
        <authorList>
            <consortium name="Ensembl"/>
        </authorList>
    </citation>
    <scope>IDENTIFICATION</scope>
</reference>
<dbReference type="GO" id="GO:0030915">
    <property type="term" value="C:Smc5-Smc6 complex"/>
    <property type="evidence" value="ECO:0007669"/>
    <property type="project" value="TreeGrafter"/>
</dbReference>
<dbReference type="GO" id="GO:0005524">
    <property type="term" value="F:ATP binding"/>
    <property type="evidence" value="ECO:0007669"/>
    <property type="project" value="UniProtKB-KW"/>
</dbReference>
<keyword evidence="9" id="KW-0233">DNA recombination</keyword>
<dbReference type="Gene3D" id="3.40.50.300">
    <property type="entry name" value="P-loop containing nucleotide triphosphate hydrolases"/>
    <property type="match status" value="1"/>
</dbReference>
<dbReference type="SUPFAM" id="SSF52540">
    <property type="entry name" value="P-loop containing nucleoside triphosphate hydrolases"/>
    <property type="match status" value="1"/>
</dbReference>
<comment type="subcellular location">
    <subcellularLocation>
        <location evidence="2">Chromosome</location>
    </subcellularLocation>
    <subcellularLocation>
        <location evidence="1">Nucleus</location>
    </subcellularLocation>
</comment>
<evidence type="ECO:0000256" key="9">
    <source>
        <dbReference type="ARBA" id="ARBA00023172"/>
    </source>
</evidence>
<dbReference type="Ensembl" id="ENSSANT00000057584.1">
    <property type="protein sequence ID" value="ENSSANP00000054153.1"/>
    <property type="gene ID" value="ENSSANG00000027103.1"/>
</dbReference>
<protein>
    <recommendedName>
        <fullName evidence="14">RecF/RecN/SMC N-terminal domain-containing protein</fullName>
    </recommendedName>
</protein>
<dbReference type="GO" id="GO:0003697">
    <property type="term" value="F:single-stranded DNA binding"/>
    <property type="evidence" value="ECO:0007669"/>
    <property type="project" value="TreeGrafter"/>
</dbReference>
<evidence type="ECO:0000256" key="3">
    <source>
        <dbReference type="ARBA" id="ARBA00006793"/>
    </source>
</evidence>
<keyword evidence="8" id="KW-0175">Coiled coil</keyword>
<dbReference type="GO" id="GO:0000724">
    <property type="term" value="P:double-strand break repair via homologous recombination"/>
    <property type="evidence" value="ECO:0007669"/>
    <property type="project" value="TreeGrafter"/>
</dbReference>
<keyword evidence="5" id="KW-0547">Nucleotide-binding</keyword>
<dbReference type="GO" id="GO:0005634">
    <property type="term" value="C:nucleus"/>
    <property type="evidence" value="ECO:0007669"/>
    <property type="project" value="UniProtKB-SubCell"/>
</dbReference>
<dbReference type="GO" id="GO:0035861">
    <property type="term" value="C:site of double-strand break"/>
    <property type="evidence" value="ECO:0007669"/>
    <property type="project" value="TreeGrafter"/>
</dbReference>
<evidence type="ECO:0000256" key="7">
    <source>
        <dbReference type="ARBA" id="ARBA00022840"/>
    </source>
</evidence>
<proteinExistence type="inferred from homology"/>
<dbReference type="Proteomes" id="UP000472260">
    <property type="component" value="Unassembled WGS sequence"/>
</dbReference>
<keyword evidence="7" id="KW-0067">ATP-binding</keyword>
<evidence type="ECO:0000256" key="11">
    <source>
        <dbReference type="ARBA" id="ARBA00023242"/>
    </source>
</evidence>
<organism evidence="12 13">
    <name type="scientific">Sinocyclocheilus anshuiensis</name>
    <dbReference type="NCBI Taxonomy" id="1608454"/>
    <lineage>
        <taxon>Eukaryota</taxon>
        <taxon>Metazoa</taxon>
        <taxon>Chordata</taxon>
        <taxon>Craniata</taxon>
        <taxon>Vertebrata</taxon>
        <taxon>Euteleostomi</taxon>
        <taxon>Actinopterygii</taxon>
        <taxon>Neopterygii</taxon>
        <taxon>Teleostei</taxon>
        <taxon>Ostariophysi</taxon>
        <taxon>Cypriniformes</taxon>
        <taxon>Cyprinidae</taxon>
        <taxon>Cyprininae</taxon>
        <taxon>Sinocyclocheilus</taxon>
    </lineage>
</organism>
<comment type="similarity">
    <text evidence="3">Belongs to the SMC family. SMC6 subfamily.</text>
</comment>
<keyword evidence="4" id="KW-0158">Chromosome</keyword>
<dbReference type="PANTHER" id="PTHR19306">
    <property type="entry name" value="STRUCTURAL MAINTENANCE OF CHROMOSOMES 5,6 SMC5, SMC6"/>
    <property type="match status" value="1"/>
</dbReference>
<evidence type="ECO:0000256" key="4">
    <source>
        <dbReference type="ARBA" id="ARBA00022454"/>
    </source>
</evidence>
<evidence type="ECO:0008006" key="14">
    <source>
        <dbReference type="Google" id="ProtNLM"/>
    </source>
</evidence>
<reference evidence="12" key="2">
    <citation type="submission" date="2025-09" db="UniProtKB">
        <authorList>
            <consortium name="Ensembl"/>
        </authorList>
    </citation>
    <scope>IDENTIFICATION</scope>
</reference>
<evidence type="ECO:0000256" key="6">
    <source>
        <dbReference type="ARBA" id="ARBA00022763"/>
    </source>
</evidence>
<name>A0A671P6C5_9TELE</name>
<evidence type="ECO:0000313" key="12">
    <source>
        <dbReference type="Ensembl" id="ENSSANP00000054153.1"/>
    </source>
</evidence>
<evidence type="ECO:0000256" key="1">
    <source>
        <dbReference type="ARBA" id="ARBA00004123"/>
    </source>
</evidence>
<dbReference type="PANTHER" id="PTHR19306:SF7">
    <property type="entry name" value="SI:DKEY-119F1.1"/>
    <property type="match status" value="1"/>
</dbReference>
<keyword evidence="10" id="KW-0234">DNA repair</keyword>
<keyword evidence="6" id="KW-0227">DNA damage</keyword>
<evidence type="ECO:0000256" key="5">
    <source>
        <dbReference type="ARBA" id="ARBA00022741"/>
    </source>
</evidence>
<dbReference type="InterPro" id="IPR027417">
    <property type="entry name" value="P-loop_NTPase"/>
</dbReference>
<evidence type="ECO:0000256" key="10">
    <source>
        <dbReference type="ARBA" id="ARBA00023204"/>
    </source>
</evidence>
<accession>A0A671P6C5</accession>
<sequence>MLCDFNTFFAHNICLHCNIYFICLIQIQKRRQYRDIYRILQISQKIQRYECLARSKHHKKHYEEKRKAHVDMIETLKKKLYEKDQGLQASIAKASETCPERLDVRRTAKSLDSEISRLRHKINTQQDQQGHRDTIVRYIDTVYSCQTNETGWYFTPKSKERNKKLDLMYFSVRCKYYFDSMLSQRGYIGKMTFDHKNETLHIKEGGKAALSDMRSLSRGERSFSNLCLILSLWNISDAPFRALDGFDVYMDMVNRRISMDMMLKIAASQRYRQFIFLTTQSMSTFRVSSPYLM</sequence>